<dbReference type="EC" id="2.3.1.234" evidence="7"/>
<evidence type="ECO:0000256" key="5">
    <source>
        <dbReference type="ARBA" id="ARBA00023315"/>
    </source>
</evidence>
<dbReference type="Gene3D" id="3.30.420.40">
    <property type="match status" value="2"/>
</dbReference>
<evidence type="ECO:0000256" key="2">
    <source>
        <dbReference type="ARBA" id="ARBA00022694"/>
    </source>
</evidence>
<feature type="binding site" evidence="7">
    <location>
        <begin position="137"/>
        <end position="141"/>
    </location>
    <ligand>
        <name>substrate</name>
    </ligand>
</feature>
<dbReference type="InterPro" id="IPR043129">
    <property type="entry name" value="ATPase_NBD"/>
</dbReference>
<evidence type="ECO:0000256" key="7">
    <source>
        <dbReference type="HAMAP-Rule" id="MF_01445"/>
    </source>
</evidence>
<name>A0ABY8MIU0_9SPIO</name>
<dbReference type="PANTHER" id="PTHR11735:SF6">
    <property type="entry name" value="TRNA N6-ADENOSINE THREONYLCARBAMOYLTRANSFERASE, MITOCHONDRIAL"/>
    <property type="match status" value="1"/>
</dbReference>
<keyword evidence="5 7" id="KW-0012">Acyltransferase</keyword>
<dbReference type="Pfam" id="PF00814">
    <property type="entry name" value="TsaD"/>
    <property type="match status" value="1"/>
</dbReference>
<dbReference type="NCBIfam" id="TIGR00329">
    <property type="entry name" value="gcp_kae1"/>
    <property type="match status" value="1"/>
</dbReference>
<evidence type="ECO:0000256" key="4">
    <source>
        <dbReference type="ARBA" id="ARBA00023004"/>
    </source>
</evidence>
<feature type="binding site" evidence="7">
    <location>
        <position position="183"/>
    </location>
    <ligand>
        <name>substrate</name>
    </ligand>
</feature>
<dbReference type="RefSeq" id="WP_326928088.1">
    <property type="nucleotide sequence ID" value="NZ_CP123443.1"/>
</dbReference>
<keyword evidence="7" id="KW-0963">Cytoplasm</keyword>
<dbReference type="NCBIfam" id="TIGR03723">
    <property type="entry name" value="T6A_TsaD_YgjD"/>
    <property type="match status" value="1"/>
</dbReference>
<dbReference type="Proteomes" id="UP001228690">
    <property type="component" value="Chromosome"/>
</dbReference>
<feature type="binding site" evidence="7">
    <location>
        <position position="115"/>
    </location>
    <ligand>
        <name>Fe cation</name>
        <dbReference type="ChEBI" id="CHEBI:24875"/>
    </ligand>
</feature>
<dbReference type="InterPro" id="IPR022450">
    <property type="entry name" value="TsaD"/>
</dbReference>
<evidence type="ECO:0000256" key="3">
    <source>
        <dbReference type="ARBA" id="ARBA00022723"/>
    </source>
</evidence>
<gene>
    <name evidence="7 10" type="primary">tsaD</name>
    <name evidence="10" type="ORF">P0082_03270</name>
</gene>
<evidence type="ECO:0000256" key="8">
    <source>
        <dbReference type="SAM" id="MobiDB-lite"/>
    </source>
</evidence>
<feature type="binding site" evidence="7">
    <location>
        <position position="307"/>
    </location>
    <ligand>
        <name>Fe cation</name>
        <dbReference type="ChEBI" id="CHEBI:24875"/>
    </ligand>
</feature>
<evidence type="ECO:0000313" key="11">
    <source>
        <dbReference type="Proteomes" id="UP001228690"/>
    </source>
</evidence>
<feature type="region of interest" description="Disordered" evidence="8">
    <location>
        <begin position="342"/>
        <end position="377"/>
    </location>
</feature>
<comment type="function">
    <text evidence="7">Required for the formation of a threonylcarbamoyl group on adenosine at position 37 (t(6)A37) in tRNAs that read codons beginning with adenine. Is involved in the transfer of the threonylcarbamoyl moiety of threonylcarbamoyl-AMP (TC-AMP) to the N6 group of A37, together with TsaE and TsaB. TsaD likely plays a direct catalytic role in this reaction.</text>
</comment>
<dbReference type="PANTHER" id="PTHR11735">
    <property type="entry name" value="TRNA N6-ADENOSINE THREONYLCARBAMOYLTRANSFERASE"/>
    <property type="match status" value="1"/>
</dbReference>
<comment type="cofactor">
    <cofactor evidence="7">
        <name>Fe(2+)</name>
        <dbReference type="ChEBI" id="CHEBI:29033"/>
    </cofactor>
    <text evidence="7">Binds 1 Fe(2+) ion per subunit.</text>
</comment>
<keyword evidence="3 7" id="KW-0479">Metal-binding</keyword>
<accession>A0ABY8MIU0</accession>
<dbReference type="CDD" id="cd24133">
    <property type="entry name" value="ASKHA_NBD_TsaD_bac"/>
    <property type="match status" value="1"/>
</dbReference>
<feature type="binding site" evidence="7">
    <location>
        <position position="187"/>
    </location>
    <ligand>
        <name>substrate</name>
    </ligand>
</feature>
<keyword evidence="4 7" id="KW-0408">Iron</keyword>
<dbReference type="InterPro" id="IPR017861">
    <property type="entry name" value="KAE1/TsaD"/>
</dbReference>
<evidence type="ECO:0000313" key="10">
    <source>
        <dbReference type="EMBL" id="WGK69892.1"/>
    </source>
</evidence>
<dbReference type="EMBL" id="CP123443">
    <property type="protein sequence ID" value="WGK69892.1"/>
    <property type="molecule type" value="Genomic_DNA"/>
</dbReference>
<keyword evidence="11" id="KW-1185">Reference proteome</keyword>
<sequence>MRILGIESSCDECAAAVVEDGRWVHSNIIASQIEQHKLYDGVVPEIAARLHCEWISNICTEALEQANCRLEDMDAIAVTNQPGMIGALLVGLSFAKGLAWAGGKPLIAADHILAHLYVPKIEVETEQAPDYPYIGLLVSGGHTMICVVHAYNNVETLGASIDDACGEAFDKIAKHYGLGYPGGAVIDRMAQNGDAGAYIFPQPKLKNSPRDLDVSFSGLKTAAIWQHRQFLRPGKSDSLENLLASYQKAIVDMLLDRVTRAVECTGLRQVAIGGGVAANSYLRSELERLSQDDNWQVSMPSPDYCTDNAVMIAAIAYEYAREGRFAGFDCSAYSRVDSFRSVPRSGHSARPLRPAHSASQASDAEQDLPDGRVPNPK</sequence>
<feature type="binding site" evidence="7">
    <location>
        <position position="111"/>
    </location>
    <ligand>
        <name>Fe cation</name>
        <dbReference type="ChEBI" id="CHEBI:24875"/>
    </ligand>
</feature>
<keyword evidence="1 7" id="KW-0808">Transferase</keyword>
<dbReference type="HAMAP" id="MF_01445">
    <property type="entry name" value="TsaD"/>
    <property type="match status" value="1"/>
</dbReference>
<proteinExistence type="inferred from homology"/>
<dbReference type="SUPFAM" id="SSF53067">
    <property type="entry name" value="Actin-like ATPase domain"/>
    <property type="match status" value="1"/>
</dbReference>
<dbReference type="PRINTS" id="PR00789">
    <property type="entry name" value="OSIALOPTASE"/>
</dbReference>
<keyword evidence="2 7" id="KW-0819">tRNA processing</keyword>
<organism evidence="10 11">
    <name type="scientific">Candidatus Haliotispira prima</name>
    <dbReference type="NCBI Taxonomy" id="3034016"/>
    <lineage>
        <taxon>Bacteria</taxon>
        <taxon>Pseudomonadati</taxon>
        <taxon>Spirochaetota</taxon>
        <taxon>Spirochaetia</taxon>
        <taxon>Spirochaetales</taxon>
        <taxon>Spirochaetaceae</taxon>
        <taxon>Candidatus Haliotispira</taxon>
    </lineage>
</organism>
<dbReference type="GO" id="GO:0061711">
    <property type="term" value="F:tRNA N(6)-L-threonylcarbamoyladenine synthase activity"/>
    <property type="evidence" value="ECO:0007669"/>
    <property type="project" value="UniProtKB-EC"/>
</dbReference>
<feature type="domain" description="Gcp-like" evidence="9">
    <location>
        <begin position="25"/>
        <end position="313"/>
    </location>
</feature>
<comment type="similarity">
    <text evidence="7">Belongs to the KAE1 / TsaD family.</text>
</comment>
<protein>
    <recommendedName>
        <fullName evidence="7">tRNA N6-adenosine threonylcarbamoyltransferase</fullName>
        <ecNumber evidence="7">2.3.1.234</ecNumber>
    </recommendedName>
    <alternativeName>
        <fullName evidence="7">N6-L-threonylcarbamoyladenine synthase</fullName>
        <shortName evidence="7">t(6)A synthase</shortName>
    </alternativeName>
    <alternativeName>
        <fullName evidence="7">t(6)A37 threonylcarbamoyladenosine biosynthesis protein TsaD</fullName>
    </alternativeName>
    <alternativeName>
        <fullName evidence="7">tRNA threonylcarbamoyladenosine biosynthesis protein TsaD</fullName>
    </alternativeName>
</protein>
<evidence type="ECO:0000256" key="6">
    <source>
        <dbReference type="ARBA" id="ARBA00048117"/>
    </source>
</evidence>
<dbReference type="InterPro" id="IPR000905">
    <property type="entry name" value="Gcp-like_dom"/>
</dbReference>
<reference evidence="10 11" key="1">
    <citation type="submission" date="2023-04" db="EMBL/GenBank/DDBJ databases">
        <title>Spirochaete genome identified in red abalone sample constitutes a novel genus.</title>
        <authorList>
            <person name="Sharma S.P."/>
            <person name="Purcell C.M."/>
            <person name="Hyde J.R."/>
            <person name="Severin A.J."/>
        </authorList>
    </citation>
    <scope>NUCLEOTIDE SEQUENCE [LARGE SCALE GENOMIC DNA]</scope>
    <source>
        <strain evidence="10 11">SP-2023</strain>
    </source>
</reference>
<comment type="catalytic activity">
    <reaction evidence="6 7">
        <text>L-threonylcarbamoyladenylate + adenosine(37) in tRNA = N(6)-L-threonylcarbamoyladenosine(37) in tRNA + AMP + H(+)</text>
        <dbReference type="Rhea" id="RHEA:37059"/>
        <dbReference type="Rhea" id="RHEA-COMP:10162"/>
        <dbReference type="Rhea" id="RHEA-COMP:10163"/>
        <dbReference type="ChEBI" id="CHEBI:15378"/>
        <dbReference type="ChEBI" id="CHEBI:73682"/>
        <dbReference type="ChEBI" id="CHEBI:74411"/>
        <dbReference type="ChEBI" id="CHEBI:74418"/>
        <dbReference type="ChEBI" id="CHEBI:456215"/>
        <dbReference type="EC" id="2.3.1.234"/>
    </reaction>
</comment>
<comment type="subcellular location">
    <subcellularLocation>
        <location evidence="7">Cytoplasm</location>
    </subcellularLocation>
</comment>
<feature type="binding site" evidence="7">
    <location>
        <position position="170"/>
    </location>
    <ligand>
        <name>substrate</name>
    </ligand>
</feature>
<evidence type="ECO:0000259" key="9">
    <source>
        <dbReference type="Pfam" id="PF00814"/>
    </source>
</evidence>
<feature type="binding site" evidence="7">
    <location>
        <position position="279"/>
    </location>
    <ligand>
        <name>substrate</name>
    </ligand>
</feature>
<evidence type="ECO:0000256" key="1">
    <source>
        <dbReference type="ARBA" id="ARBA00022679"/>
    </source>
</evidence>